<evidence type="ECO:0000256" key="5">
    <source>
        <dbReference type="ARBA" id="ARBA00023239"/>
    </source>
</evidence>
<keyword evidence="4 7" id="KW-0862">Zinc</keyword>
<evidence type="ECO:0000256" key="2">
    <source>
        <dbReference type="ARBA" id="ARBA00012925"/>
    </source>
</evidence>
<sequence>MGRRFYGNLGLGRRDLIKALGAAGVGFVATTACSSAPTNQAGSQATAPAASPVAATSPAADTAALKRPDAENMTPDQALKLLLEGNKRFTEGKTVHPRQNRARLAETGADQFPFAAFLSCADSRVPVEEIFDQGIGDCFVARVAGNIATPEQVGSLEFGTLVLGSKILLAVGHERCGAIIASMGRITLPADPGKIPTLVPYIKPAVDTVAAETKAKGIAEVGNDVELTVKQNAKNQANALAKSTILASLVKDGKLKIIPAYYDLDTGKVELLNEQKQAWVTSDHYLAMLQGETSVA</sequence>
<evidence type="ECO:0000256" key="7">
    <source>
        <dbReference type="PIRSR" id="PIRSR601765-1"/>
    </source>
</evidence>
<comment type="catalytic activity">
    <reaction evidence="6">
        <text>hydrogencarbonate + H(+) = CO2 + H2O</text>
        <dbReference type="Rhea" id="RHEA:10748"/>
        <dbReference type="ChEBI" id="CHEBI:15377"/>
        <dbReference type="ChEBI" id="CHEBI:15378"/>
        <dbReference type="ChEBI" id="CHEBI:16526"/>
        <dbReference type="ChEBI" id="CHEBI:17544"/>
        <dbReference type="EC" id="4.2.1.1"/>
    </reaction>
</comment>
<dbReference type="InterPro" id="IPR036874">
    <property type="entry name" value="Carbonic_anhydrase_sf"/>
</dbReference>
<dbReference type="GO" id="GO:0004089">
    <property type="term" value="F:carbonate dehydratase activity"/>
    <property type="evidence" value="ECO:0007669"/>
    <property type="project" value="UniProtKB-EC"/>
</dbReference>
<evidence type="ECO:0000256" key="8">
    <source>
        <dbReference type="SAM" id="MobiDB-lite"/>
    </source>
</evidence>
<dbReference type="Gene3D" id="3.40.1050.10">
    <property type="entry name" value="Carbonic anhydrase"/>
    <property type="match status" value="1"/>
</dbReference>
<dbReference type="SUPFAM" id="SSF53056">
    <property type="entry name" value="beta-carbonic anhydrase, cab"/>
    <property type="match status" value="1"/>
</dbReference>
<dbReference type="AlphaFoldDB" id="A0A2T1E0R1"/>
<feature type="binding site" evidence="7">
    <location>
        <position position="122"/>
    </location>
    <ligand>
        <name>Zn(2+)</name>
        <dbReference type="ChEBI" id="CHEBI:29105"/>
    </ligand>
</feature>
<name>A0A2T1E0R1_9CYAN</name>
<comment type="caution">
    <text evidence="9">The sequence shown here is derived from an EMBL/GenBank/DDBJ whole genome shotgun (WGS) entry which is preliminary data.</text>
</comment>
<evidence type="ECO:0000313" key="10">
    <source>
        <dbReference type="Proteomes" id="UP000239576"/>
    </source>
</evidence>
<feature type="compositionally biased region" description="Low complexity" evidence="8">
    <location>
        <begin position="43"/>
        <end position="63"/>
    </location>
</feature>
<dbReference type="InterPro" id="IPR001765">
    <property type="entry name" value="Carbonic_anhydrase"/>
</dbReference>
<evidence type="ECO:0000256" key="1">
    <source>
        <dbReference type="ARBA" id="ARBA00006217"/>
    </source>
</evidence>
<evidence type="ECO:0000256" key="6">
    <source>
        <dbReference type="ARBA" id="ARBA00048348"/>
    </source>
</evidence>
<evidence type="ECO:0000256" key="3">
    <source>
        <dbReference type="ARBA" id="ARBA00022723"/>
    </source>
</evidence>
<feature type="binding site" evidence="7">
    <location>
        <position position="173"/>
    </location>
    <ligand>
        <name>Zn(2+)</name>
        <dbReference type="ChEBI" id="CHEBI:29105"/>
    </ligand>
</feature>
<organism evidence="9 10">
    <name type="scientific">Stenomitos frigidus ULC18</name>
    <dbReference type="NCBI Taxonomy" id="2107698"/>
    <lineage>
        <taxon>Bacteria</taxon>
        <taxon>Bacillati</taxon>
        <taxon>Cyanobacteriota</taxon>
        <taxon>Cyanophyceae</taxon>
        <taxon>Leptolyngbyales</taxon>
        <taxon>Leptolyngbyaceae</taxon>
        <taxon>Stenomitos</taxon>
    </lineage>
</organism>
<comment type="similarity">
    <text evidence="1">Belongs to the beta-class carbonic anhydrase family.</text>
</comment>
<dbReference type="PROSITE" id="PS51318">
    <property type="entry name" value="TAT"/>
    <property type="match status" value="1"/>
</dbReference>
<dbReference type="OrthoDB" id="9797527at2"/>
<protein>
    <recommendedName>
        <fullName evidence="2">carbonic anhydrase</fullName>
        <ecNumber evidence="2">4.2.1.1</ecNumber>
    </recommendedName>
</protein>
<dbReference type="RefSeq" id="WP_106258066.1">
    <property type="nucleotide sequence ID" value="NZ_CAWNSW010000049.1"/>
</dbReference>
<keyword evidence="10" id="KW-1185">Reference proteome</keyword>
<feature type="region of interest" description="Disordered" evidence="8">
    <location>
        <begin position="37"/>
        <end position="70"/>
    </location>
</feature>
<dbReference type="Proteomes" id="UP000239576">
    <property type="component" value="Unassembled WGS sequence"/>
</dbReference>
<dbReference type="PANTHER" id="PTHR11002">
    <property type="entry name" value="CARBONIC ANHYDRASE"/>
    <property type="match status" value="1"/>
</dbReference>
<dbReference type="EC" id="4.2.1.1" evidence="2"/>
<evidence type="ECO:0000313" key="9">
    <source>
        <dbReference type="EMBL" id="PSB26320.1"/>
    </source>
</evidence>
<dbReference type="GO" id="GO:0008270">
    <property type="term" value="F:zinc ion binding"/>
    <property type="evidence" value="ECO:0007669"/>
    <property type="project" value="InterPro"/>
</dbReference>
<accession>A0A2T1E0R1</accession>
<evidence type="ECO:0000256" key="4">
    <source>
        <dbReference type="ARBA" id="ARBA00022833"/>
    </source>
</evidence>
<reference evidence="10" key="1">
    <citation type="submission" date="2018-02" db="EMBL/GenBank/DDBJ databases">
        <authorList>
            <person name="Moore K."/>
            <person name="Momper L."/>
        </authorList>
    </citation>
    <scope>NUCLEOTIDE SEQUENCE [LARGE SCALE GENOMIC DNA]</scope>
    <source>
        <strain evidence="10">ULC18</strain>
    </source>
</reference>
<keyword evidence="5" id="KW-0456">Lyase</keyword>
<dbReference type="PANTHER" id="PTHR11002:SF76">
    <property type="entry name" value="CARBONIC ANHYDRASE"/>
    <property type="match status" value="1"/>
</dbReference>
<reference evidence="9 10" key="2">
    <citation type="submission" date="2018-03" db="EMBL/GenBank/DDBJ databases">
        <title>The ancient ancestry and fast evolution of plastids.</title>
        <authorList>
            <person name="Moore K.R."/>
            <person name="Magnabosco C."/>
            <person name="Momper L."/>
            <person name="Gold D.A."/>
            <person name="Bosak T."/>
            <person name="Fournier G.P."/>
        </authorList>
    </citation>
    <scope>NUCLEOTIDE SEQUENCE [LARGE SCALE GENOMIC DNA]</scope>
    <source>
        <strain evidence="9 10">ULC18</strain>
    </source>
</reference>
<keyword evidence="3 7" id="KW-0479">Metal-binding</keyword>
<dbReference type="PROSITE" id="PS51257">
    <property type="entry name" value="PROKAR_LIPOPROTEIN"/>
    <property type="match status" value="1"/>
</dbReference>
<dbReference type="InterPro" id="IPR006311">
    <property type="entry name" value="TAT_signal"/>
</dbReference>
<dbReference type="CDD" id="cd03378">
    <property type="entry name" value="beta_CA_cladeC"/>
    <property type="match status" value="1"/>
</dbReference>
<proteinExistence type="inferred from homology"/>
<dbReference type="SMART" id="SM00947">
    <property type="entry name" value="Pro_CA"/>
    <property type="match status" value="1"/>
</dbReference>
<dbReference type="EMBL" id="PVWK01000109">
    <property type="protein sequence ID" value="PSB26320.1"/>
    <property type="molecule type" value="Genomic_DNA"/>
</dbReference>
<gene>
    <name evidence="9" type="ORF">C7B82_20155</name>
</gene>
<dbReference type="Pfam" id="PF00484">
    <property type="entry name" value="Pro_CA"/>
    <property type="match status" value="1"/>
</dbReference>
<comment type="cofactor">
    <cofactor evidence="7">
        <name>Zn(2+)</name>
        <dbReference type="ChEBI" id="CHEBI:29105"/>
    </cofactor>
    <text evidence="7">Binds 1 zinc ion per subunit.</text>
</comment>
<feature type="binding site" evidence="7">
    <location>
        <position position="176"/>
    </location>
    <ligand>
        <name>Zn(2+)</name>
        <dbReference type="ChEBI" id="CHEBI:29105"/>
    </ligand>
</feature>
<feature type="binding site" evidence="7">
    <location>
        <position position="120"/>
    </location>
    <ligand>
        <name>Zn(2+)</name>
        <dbReference type="ChEBI" id="CHEBI:29105"/>
    </ligand>
</feature>